<evidence type="ECO:0000313" key="2">
    <source>
        <dbReference type="EMBL" id="PLB42030.1"/>
    </source>
</evidence>
<organism evidence="2 3">
    <name type="scientific">Aspergillus candidus</name>
    <dbReference type="NCBI Taxonomy" id="41067"/>
    <lineage>
        <taxon>Eukaryota</taxon>
        <taxon>Fungi</taxon>
        <taxon>Dikarya</taxon>
        <taxon>Ascomycota</taxon>
        <taxon>Pezizomycotina</taxon>
        <taxon>Eurotiomycetes</taxon>
        <taxon>Eurotiomycetidae</taxon>
        <taxon>Eurotiales</taxon>
        <taxon>Aspergillaceae</taxon>
        <taxon>Aspergillus</taxon>
        <taxon>Aspergillus subgen. Circumdati</taxon>
    </lineage>
</organism>
<feature type="transmembrane region" description="Helical" evidence="1">
    <location>
        <begin position="21"/>
        <end position="37"/>
    </location>
</feature>
<evidence type="ECO:0008006" key="4">
    <source>
        <dbReference type="Google" id="ProtNLM"/>
    </source>
</evidence>
<feature type="transmembrane region" description="Helical" evidence="1">
    <location>
        <begin position="125"/>
        <end position="146"/>
    </location>
</feature>
<proteinExistence type="predicted"/>
<sequence length="272" mass="30164">MAIYSSSDNNNNSSIAKGMKVAIGSITLSILASWFVFAARRRFSPSEAIAVLLLLQGLSFPAKTMLLAPENIVSDAFGTLLFLVGEQATWVALIWMFADLVDTLHPLQTENVFCFFFAKVSIDGWFRYLMLVFCVVSAMSSLFIAYKILRILKIAWHCHRQGRTEVNERENEMINHITGNGIWDLQPGLRVLRWIALVVFVASVELTLRWNHLSPSRDLWSPGQLIPLVTGIIAFVDSCLVAGQQVASSGIAKKTVALILQPLIQAVRVGKA</sequence>
<dbReference type="STRING" id="41067.A0A2I2FN21"/>
<dbReference type="RefSeq" id="XP_024676042.1">
    <property type="nucleotide sequence ID" value="XM_024815839.1"/>
</dbReference>
<keyword evidence="3" id="KW-1185">Reference proteome</keyword>
<keyword evidence="1" id="KW-0812">Transmembrane</keyword>
<keyword evidence="1" id="KW-0472">Membrane</keyword>
<keyword evidence="1" id="KW-1133">Transmembrane helix</keyword>
<dbReference type="EMBL" id="KZ559119">
    <property type="protein sequence ID" value="PLB42030.1"/>
    <property type="molecule type" value="Genomic_DNA"/>
</dbReference>
<evidence type="ECO:0000313" key="3">
    <source>
        <dbReference type="Proteomes" id="UP000234585"/>
    </source>
</evidence>
<dbReference type="AlphaFoldDB" id="A0A2I2FN21"/>
<reference evidence="2 3" key="1">
    <citation type="submission" date="2017-12" db="EMBL/GenBank/DDBJ databases">
        <authorList>
            <consortium name="DOE Joint Genome Institute"/>
            <person name="Haridas S."/>
            <person name="Kjaerbolling I."/>
            <person name="Vesth T.C."/>
            <person name="Frisvad J.C."/>
            <person name="Nybo J.L."/>
            <person name="Theobald S."/>
            <person name="Kuo A."/>
            <person name="Bowyer P."/>
            <person name="Matsuda Y."/>
            <person name="Mondo S."/>
            <person name="Lyhne E.K."/>
            <person name="Kogle M.E."/>
            <person name="Clum A."/>
            <person name="Lipzen A."/>
            <person name="Salamov A."/>
            <person name="Ngan C.Y."/>
            <person name="Daum C."/>
            <person name="Chiniquy J."/>
            <person name="Barry K."/>
            <person name="LaButti K."/>
            <person name="Simmons B.A."/>
            <person name="Magnuson J.K."/>
            <person name="Mortensen U.H."/>
            <person name="Larsen T.O."/>
            <person name="Grigoriev I.V."/>
            <person name="Baker S.E."/>
            <person name="Andersen M.R."/>
            <person name="Nordberg H.P."/>
            <person name="Cantor M.N."/>
            <person name="Hua S.X."/>
        </authorList>
    </citation>
    <scope>NUCLEOTIDE SEQUENCE [LARGE SCALE GENOMIC DNA]</scope>
    <source>
        <strain evidence="2 3">CBS 102.13</strain>
    </source>
</reference>
<dbReference type="Proteomes" id="UP000234585">
    <property type="component" value="Unassembled WGS sequence"/>
</dbReference>
<accession>A0A2I2FN21</accession>
<dbReference type="GeneID" id="36522999"/>
<evidence type="ECO:0000256" key="1">
    <source>
        <dbReference type="SAM" id="Phobius"/>
    </source>
</evidence>
<dbReference type="OrthoDB" id="3945378at2759"/>
<gene>
    <name evidence="2" type="ORF">BDW47DRAFT_122459</name>
</gene>
<feature type="transmembrane region" description="Helical" evidence="1">
    <location>
        <begin position="80"/>
        <end position="98"/>
    </location>
</feature>
<feature type="transmembrane region" description="Helical" evidence="1">
    <location>
        <begin position="49"/>
        <end position="68"/>
    </location>
</feature>
<protein>
    <recommendedName>
        <fullName evidence="4">Transmembrane protein</fullName>
    </recommendedName>
</protein>
<name>A0A2I2FN21_ASPCN</name>